<keyword evidence="3" id="KW-0808">Transferase</keyword>
<evidence type="ECO:0000259" key="2">
    <source>
        <dbReference type="PROSITE" id="PS50011"/>
    </source>
</evidence>
<evidence type="ECO:0000313" key="4">
    <source>
        <dbReference type="Proteomes" id="UP001241169"/>
    </source>
</evidence>
<name>A0ABQ9SWN9_9PEZI</name>
<dbReference type="RefSeq" id="XP_060353050.1">
    <property type="nucleotide sequence ID" value="XM_060488844.1"/>
</dbReference>
<dbReference type="InterPro" id="IPR008271">
    <property type="entry name" value="Ser/Thr_kinase_AS"/>
</dbReference>
<dbReference type="InterPro" id="IPR010730">
    <property type="entry name" value="HET"/>
</dbReference>
<dbReference type="Gene3D" id="1.10.510.10">
    <property type="entry name" value="Transferase(Phosphotransferase) domain 1"/>
    <property type="match status" value="1"/>
</dbReference>
<dbReference type="Proteomes" id="UP001241169">
    <property type="component" value="Unassembled WGS sequence"/>
</dbReference>
<organism evidence="3 4">
    <name type="scientific">Colletotrichum paranaense</name>
    <dbReference type="NCBI Taxonomy" id="1914294"/>
    <lineage>
        <taxon>Eukaryota</taxon>
        <taxon>Fungi</taxon>
        <taxon>Dikarya</taxon>
        <taxon>Ascomycota</taxon>
        <taxon>Pezizomycotina</taxon>
        <taxon>Sordariomycetes</taxon>
        <taxon>Hypocreomycetidae</taxon>
        <taxon>Glomerellales</taxon>
        <taxon>Glomerellaceae</taxon>
        <taxon>Colletotrichum</taxon>
        <taxon>Colletotrichum acutatum species complex</taxon>
    </lineage>
</organism>
<keyword evidence="3" id="KW-0418">Kinase</keyword>
<accession>A0ABQ9SWN9</accession>
<protein>
    <submittedName>
        <fullName evidence="3">Protein kinase domain-containing protein</fullName>
    </submittedName>
</protein>
<evidence type="ECO:0000313" key="3">
    <source>
        <dbReference type="EMBL" id="KAK1543931.1"/>
    </source>
</evidence>
<reference evidence="3 4" key="1">
    <citation type="submission" date="2016-10" db="EMBL/GenBank/DDBJ databases">
        <title>The genome sequence of Colletotrichum fioriniae PJ7.</title>
        <authorList>
            <person name="Baroncelli R."/>
        </authorList>
    </citation>
    <scope>NUCLEOTIDE SEQUENCE [LARGE SCALE GENOMIC DNA]</scope>
    <source>
        <strain evidence="3 4">IMI 384185</strain>
    </source>
</reference>
<dbReference type="InterPro" id="IPR011009">
    <property type="entry name" value="Kinase-like_dom_sf"/>
</dbReference>
<dbReference type="CDD" id="cd00180">
    <property type="entry name" value="PKc"/>
    <property type="match status" value="1"/>
</dbReference>
<comment type="caution">
    <text evidence="3">The sequence shown here is derived from an EMBL/GenBank/DDBJ whole genome shotgun (WGS) entry which is preliminary data.</text>
</comment>
<dbReference type="PANTHER" id="PTHR35391">
    <property type="entry name" value="C2H2-TYPE DOMAIN-CONTAINING PROTEIN-RELATED"/>
    <property type="match status" value="1"/>
</dbReference>
<dbReference type="InterPro" id="IPR000719">
    <property type="entry name" value="Prot_kinase_dom"/>
</dbReference>
<dbReference type="PROSITE" id="PS50011">
    <property type="entry name" value="PROTEIN_KINASE_DOM"/>
    <property type="match status" value="1"/>
</dbReference>
<feature type="domain" description="Protein kinase" evidence="2">
    <location>
        <begin position="740"/>
        <end position="1109"/>
    </location>
</feature>
<sequence>MALAYSSIYEASLSCRERLQECVAQPALMTDEWARKRLADFNLWAAGSGALARAHASLDEQLSEKETVRSVLIDLLGLLEALTRRCLQTVGHSDYVDDKYADSSSDEKEPALTEIFADTEAIITKLVRISIAIRRSGAQAHRDRADGSYVSDIYDELRDHLGFLISVWATKSERENGSTRYPEYASYRLNEVQKRLIESNTRRRHRFLFARRRGVKRGKERDDFTTDERQVRGLQIRQPSTCQEVGNAVNLPTTEGAAQSPHILSHFAAATIAASSVPTAIQNPINLALTSQASMTAPSSISSKVVYPKPPKVKEGQEIFRCPCCLQTLPLATGMGLRWKKHLTQDIMPYTCVLSSCERPEKLYDTRKEWLKHMSEEHNQWQYWLCSACLEPKRFDVEQLYVEHLLREHANDISADQIEAVVSMSASNAPLHLEQCPLCPESSAGDPEVDPEAMLSHVAEHIHSFALYSVPWPDMASKEREYLGIQSEHLAADYFAVSSKAESSNQWGDSPGSEDSRIDAEGMPDLVFQDQNPEVPWDPEPVLEMTPSSAEPDIGSSHLHDSRIPDGANFQGQLVSRQLPAGTCGGNTFLPYSFLEEKVTTQLVKDTLTDQTNKSPETISKIASFVCGKPGARRVFAVLACLSRPERIDLFYEHNFVDSILPLFIDKGRQVKTRSAEPGHSEITKRVFADKFWAFVISPYLFCDNQWQFLAPVFNEHQFRYSFRKEHRMPFLEQPGGHRESHFSTVGKWSIHQSHFEKSSKLRLSVDTNGHPIVAVKELRNVSMNDAEYHAAAEAEAGVLEMIREMKHPHLIKAIAYYKRGDRYFIIFPWAGGGNLRDYWGREPPRKLDADFVGWALDQLCGLASAINKLHSTKDSACRHGDLKPENILCFENTRSSDPFSQPFLVIADVGLAKVHILATEMRNEATRTMNGTVMYEPPEAVLLLTKKLPRSRRYDVWSIGCIYFEFLIWLLYGKAELLRFGDDITHPVNRTRQFFDVHGSGVTGAASIKPGVQKWMDWIRRDPRCPPNTAIRKLLDLICTRLLVIEVSKLMRKESSGSDSAQGSATLHATDGPDTPSIVRSDANSSLQGDTADDLRYRATSIEMYETLAGIVKDASGKPPRIAWMNWQASSPGGLGQRGGTLNIPQLDAINVTRNLGIGYLWIDALYIVQDDPEDWKMESLLMEQVYSSAYATFAASCASGTEDGFLKPRPWRQCLTLASNRGSYYICESIDDFGRDVEQGELNKRAWILQERALSAAQSISRKSRRTGNVEEARKASFLNSDFSHSIDTYVRGMKIELYQDLYQKYSGLALSSIGDRPVAIRGLEARLIRTFRTVGSHGVFDTFLHQCLLWKKASRSLNRIESELLRGVYVPSWSWMAYDGEIKYLNVPFNKYSWEADIISPFRTWSPQSMKERGEKEGVCEIKGPVWDFRGCDSLKLELDNPDRKLSNLRCVIVARRKDLQGDPQQSHYIIVVHSVAVDGLCEIYERVGVAEVRGEQIAFNKGSQSGILR</sequence>
<gene>
    <name evidence="3" type="ORF">CPAR01_04564</name>
</gene>
<proteinExistence type="predicted"/>
<dbReference type="SMART" id="SM00220">
    <property type="entry name" value="S_TKc"/>
    <property type="match status" value="1"/>
</dbReference>
<feature type="compositionally biased region" description="Polar residues" evidence="1">
    <location>
        <begin position="1058"/>
        <end position="1068"/>
    </location>
</feature>
<dbReference type="GO" id="GO:0016301">
    <property type="term" value="F:kinase activity"/>
    <property type="evidence" value="ECO:0007669"/>
    <property type="project" value="UniProtKB-KW"/>
</dbReference>
<dbReference type="EMBL" id="MOPA01000003">
    <property type="protein sequence ID" value="KAK1543931.1"/>
    <property type="molecule type" value="Genomic_DNA"/>
</dbReference>
<dbReference type="PANTHER" id="PTHR35391:SF7">
    <property type="entry name" value="C2H2-TYPE DOMAIN-CONTAINING PROTEIN"/>
    <property type="match status" value="1"/>
</dbReference>
<dbReference type="SUPFAM" id="SSF56112">
    <property type="entry name" value="Protein kinase-like (PK-like)"/>
    <property type="match status" value="1"/>
</dbReference>
<dbReference type="Pfam" id="PF00069">
    <property type="entry name" value="Pkinase"/>
    <property type="match status" value="1"/>
</dbReference>
<keyword evidence="4" id="KW-1185">Reference proteome</keyword>
<feature type="region of interest" description="Disordered" evidence="1">
    <location>
        <begin position="1056"/>
        <end position="1091"/>
    </location>
</feature>
<dbReference type="Pfam" id="PF06985">
    <property type="entry name" value="HET"/>
    <property type="match status" value="1"/>
</dbReference>
<dbReference type="GeneID" id="85372743"/>
<dbReference type="PROSITE" id="PS00108">
    <property type="entry name" value="PROTEIN_KINASE_ST"/>
    <property type="match status" value="1"/>
</dbReference>
<evidence type="ECO:0000256" key="1">
    <source>
        <dbReference type="SAM" id="MobiDB-lite"/>
    </source>
</evidence>